<evidence type="ECO:0000256" key="2">
    <source>
        <dbReference type="PROSITE-ProRule" id="PRU00703"/>
    </source>
</evidence>
<gene>
    <name evidence="4" type="ORF">A3B56_01430</name>
</gene>
<dbReference type="PROSITE" id="PS51371">
    <property type="entry name" value="CBS"/>
    <property type="match status" value="2"/>
</dbReference>
<dbReference type="PANTHER" id="PTHR48108">
    <property type="entry name" value="CBS DOMAIN-CONTAINING PROTEIN CBSX2, CHLOROPLASTIC"/>
    <property type="match status" value="1"/>
</dbReference>
<dbReference type="Gene3D" id="2.20.25.110">
    <property type="entry name" value="S-adenosyl-L-methionine-dependent methyltransferases"/>
    <property type="match status" value="1"/>
</dbReference>
<dbReference type="InterPro" id="IPR051462">
    <property type="entry name" value="CBS_domain-containing"/>
</dbReference>
<dbReference type="Pfam" id="PF00571">
    <property type="entry name" value="CBS"/>
    <property type="match status" value="2"/>
</dbReference>
<feature type="domain" description="CBS" evidence="3">
    <location>
        <begin position="1"/>
        <end position="57"/>
    </location>
</feature>
<name>A0A1F7JGC2_9BACT</name>
<evidence type="ECO:0000259" key="3">
    <source>
        <dbReference type="PROSITE" id="PS51371"/>
    </source>
</evidence>
<comment type="caution">
    <text evidence="4">The sequence shown here is derived from an EMBL/GenBank/DDBJ whole genome shotgun (WGS) entry which is preliminary data.</text>
</comment>
<organism evidence="4 5">
    <name type="scientific">Candidatus Roizmanbacteria bacterium RIFCSPLOWO2_01_FULL_45_11</name>
    <dbReference type="NCBI Taxonomy" id="1802070"/>
    <lineage>
        <taxon>Bacteria</taxon>
        <taxon>Candidatus Roizmaniibacteriota</taxon>
    </lineage>
</organism>
<dbReference type="InterPro" id="IPR046342">
    <property type="entry name" value="CBS_dom_sf"/>
</dbReference>
<dbReference type="InterPro" id="IPR000644">
    <property type="entry name" value="CBS_dom"/>
</dbReference>
<dbReference type="EMBL" id="MGAU01000027">
    <property type="protein sequence ID" value="OGK54680.1"/>
    <property type="molecule type" value="Genomic_DNA"/>
</dbReference>
<keyword evidence="2" id="KW-0129">CBS domain</keyword>
<dbReference type="SMART" id="SM00116">
    <property type="entry name" value="CBS"/>
    <property type="match status" value="2"/>
</dbReference>
<dbReference type="AlphaFoldDB" id="A0A1F7JGC2"/>
<dbReference type="CDD" id="cd02440">
    <property type="entry name" value="AdoMet_MTases"/>
    <property type="match status" value="1"/>
</dbReference>
<dbReference type="InterPro" id="IPR029063">
    <property type="entry name" value="SAM-dependent_MTases_sf"/>
</dbReference>
<dbReference type="PANTHER" id="PTHR48108:SF26">
    <property type="entry name" value="CBS DOMAIN-CONTAINING PROTEIN DDB_G0289609"/>
    <property type="match status" value="1"/>
</dbReference>
<evidence type="ECO:0000313" key="4">
    <source>
        <dbReference type="EMBL" id="OGK54680.1"/>
    </source>
</evidence>
<accession>A0A1F7JGC2</accession>
<dbReference type="Pfam" id="PF13489">
    <property type="entry name" value="Methyltransf_23"/>
    <property type="match status" value="1"/>
</dbReference>
<dbReference type="SUPFAM" id="SSF54631">
    <property type="entry name" value="CBS-domain pair"/>
    <property type="match status" value="1"/>
</dbReference>
<sequence>MQQNPVKVEENQPIRQAVRLIFNLGISAVLVTKNNKLVGIITEEDILQRLFPSVRDFMEDYVHAKSFDLMESKLADILDRPVKDIMTQKVLTVGKDTPIMQVLSTMLVRNFSHMPVVSKQRELIGIVSQGDIFKAIAGSEIPYDSDQEFHDWIARHWDMIQDSRDRYLMEVKSLQPILKKADVQNIVDLGCGTGGHAIGFAREGFEVVGFDFSSRMKGLAVKKMAGEKQAVQKRLAFYTADNYTKALKELPYNPDAIVFMGNALTYQPRDYRANMKAAYHKLRESGVLVLQISNFNKIFSLNRRFQDFTVVPSRLHPNHEYAFLEFYDPPRSVTKTIMFNMAILEYKRERWGVVGVNSTQIAHIRSEDIQKELKSLSFKFIDVYGSQFGKPLFDEAYNPEVHDWMNIIAVK</sequence>
<evidence type="ECO:0000256" key="1">
    <source>
        <dbReference type="ARBA" id="ARBA00022737"/>
    </source>
</evidence>
<dbReference type="Gene3D" id="3.40.50.150">
    <property type="entry name" value="Vaccinia Virus protein VP39"/>
    <property type="match status" value="1"/>
</dbReference>
<keyword evidence="1" id="KW-0677">Repeat</keyword>
<reference evidence="4 5" key="1">
    <citation type="journal article" date="2016" name="Nat. Commun.">
        <title>Thousands of microbial genomes shed light on interconnected biogeochemical processes in an aquifer system.</title>
        <authorList>
            <person name="Anantharaman K."/>
            <person name="Brown C.T."/>
            <person name="Hug L.A."/>
            <person name="Sharon I."/>
            <person name="Castelle C.J."/>
            <person name="Probst A.J."/>
            <person name="Thomas B.C."/>
            <person name="Singh A."/>
            <person name="Wilkins M.J."/>
            <person name="Karaoz U."/>
            <person name="Brodie E.L."/>
            <person name="Williams K.H."/>
            <person name="Hubbard S.S."/>
            <person name="Banfield J.F."/>
        </authorList>
    </citation>
    <scope>NUCLEOTIDE SEQUENCE [LARGE SCALE GENOMIC DNA]</scope>
</reference>
<dbReference type="Proteomes" id="UP000178486">
    <property type="component" value="Unassembled WGS sequence"/>
</dbReference>
<evidence type="ECO:0000313" key="5">
    <source>
        <dbReference type="Proteomes" id="UP000178486"/>
    </source>
</evidence>
<protein>
    <recommendedName>
        <fullName evidence="3">CBS domain-containing protein</fullName>
    </recommendedName>
</protein>
<dbReference type="Gene3D" id="3.10.580.10">
    <property type="entry name" value="CBS-domain"/>
    <property type="match status" value="1"/>
</dbReference>
<dbReference type="SUPFAM" id="SSF53335">
    <property type="entry name" value="S-adenosyl-L-methionine-dependent methyltransferases"/>
    <property type="match status" value="1"/>
</dbReference>
<feature type="domain" description="CBS" evidence="3">
    <location>
        <begin position="86"/>
        <end position="145"/>
    </location>
</feature>
<proteinExistence type="predicted"/>